<accession>D5WPN1</accession>
<keyword evidence="1" id="KW-0813">Transport</keyword>
<dbReference type="STRING" id="562970.Btus_1580"/>
<keyword evidence="3" id="KW-0067">ATP-binding</keyword>
<feature type="domain" description="ABC transporter" evidence="4">
    <location>
        <begin position="8"/>
        <end position="255"/>
    </location>
</feature>
<dbReference type="Gene3D" id="3.40.50.300">
    <property type="entry name" value="P-loop containing nucleotide triphosphate hydrolases"/>
    <property type="match status" value="1"/>
</dbReference>
<evidence type="ECO:0000256" key="2">
    <source>
        <dbReference type="ARBA" id="ARBA00022741"/>
    </source>
</evidence>
<dbReference type="AlphaFoldDB" id="D5WPN1"/>
<dbReference type="InterPro" id="IPR003439">
    <property type="entry name" value="ABC_transporter-like_ATP-bd"/>
</dbReference>
<dbReference type="GO" id="GO:0005524">
    <property type="term" value="F:ATP binding"/>
    <property type="evidence" value="ECO:0007669"/>
    <property type="project" value="UniProtKB-KW"/>
</dbReference>
<dbReference type="HOGENOM" id="CLU_000604_1_2_9"/>
<dbReference type="GO" id="GO:0005886">
    <property type="term" value="C:plasma membrane"/>
    <property type="evidence" value="ECO:0007669"/>
    <property type="project" value="TreeGrafter"/>
</dbReference>
<name>D5WPN1_KYRT2</name>
<proteinExistence type="predicted"/>
<evidence type="ECO:0000259" key="4">
    <source>
        <dbReference type="PROSITE" id="PS50893"/>
    </source>
</evidence>
<dbReference type="InterPro" id="IPR051120">
    <property type="entry name" value="ABC_AA/LPS_Transport"/>
</dbReference>
<dbReference type="SUPFAM" id="SSF52540">
    <property type="entry name" value="P-loop containing nucleoside triphosphate hydrolases"/>
    <property type="match status" value="1"/>
</dbReference>
<dbReference type="Pfam" id="PF12399">
    <property type="entry name" value="BCA_ABC_TP_C"/>
    <property type="match status" value="1"/>
</dbReference>
<keyword evidence="2" id="KW-0547">Nucleotide-binding</keyword>
<evidence type="ECO:0000256" key="1">
    <source>
        <dbReference type="ARBA" id="ARBA00022448"/>
    </source>
</evidence>
<organism evidence="5 6">
    <name type="scientific">Kyrpidia tusciae (strain DSM 2912 / NBRC 15312 / T2)</name>
    <name type="common">Bacillus tusciae</name>
    <dbReference type="NCBI Taxonomy" id="562970"/>
    <lineage>
        <taxon>Bacteria</taxon>
        <taxon>Bacillati</taxon>
        <taxon>Bacillota</taxon>
        <taxon>Bacilli</taxon>
        <taxon>Bacillales</taxon>
        <taxon>Alicyclobacillaceae</taxon>
        <taxon>Kyrpidia</taxon>
    </lineage>
</organism>
<evidence type="ECO:0000256" key="3">
    <source>
        <dbReference type="ARBA" id="ARBA00022840"/>
    </source>
</evidence>
<protein>
    <submittedName>
        <fullName evidence="5">ABC transporter related protein</fullName>
    </submittedName>
</protein>
<dbReference type="SMART" id="SM00382">
    <property type="entry name" value="AAA"/>
    <property type="match status" value="1"/>
</dbReference>
<dbReference type="InterPro" id="IPR003593">
    <property type="entry name" value="AAA+_ATPase"/>
</dbReference>
<keyword evidence="6" id="KW-1185">Reference proteome</keyword>
<reference evidence="5 6" key="1">
    <citation type="journal article" date="2011" name="Stand. Genomic Sci.">
        <title>Complete genome sequence of the thermophilic, hydrogen-oxidizing Bacillus tusciae type strain (T2) and reclassification in the new genus, Kyrpidia gen. nov. as Kyrpidia tusciae comb. nov. and emendation of the family Alicyclobacillaceae da Costa and Rainey, 2010.</title>
        <authorList>
            <person name="Klenk H.P."/>
            <person name="Lapidus A."/>
            <person name="Chertkov O."/>
            <person name="Copeland A."/>
            <person name="Del Rio T.G."/>
            <person name="Nolan M."/>
            <person name="Lucas S."/>
            <person name="Chen F."/>
            <person name="Tice H."/>
            <person name="Cheng J.F."/>
            <person name="Han C."/>
            <person name="Bruce D."/>
            <person name="Goodwin L."/>
            <person name="Pitluck S."/>
            <person name="Pati A."/>
            <person name="Ivanova N."/>
            <person name="Mavromatis K."/>
            <person name="Daum C."/>
            <person name="Chen A."/>
            <person name="Palaniappan K."/>
            <person name="Chang Y.J."/>
            <person name="Land M."/>
            <person name="Hauser L."/>
            <person name="Jeffries C.D."/>
            <person name="Detter J.C."/>
            <person name="Rohde M."/>
            <person name="Abt B."/>
            <person name="Pukall R."/>
            <person name="Goker M."/>
            <person name="Bristow J."/>
            <person name="Markowitz V."/>
            <person name="Hugenholtz P."/>
            <person name="Eisen J.A."/>
        </authorList>
    </citation>
    <scope>NUCLEOTIDE SEQUENCE [LARGE SCALE GENOMIC DNA]</scope>
    <source>
        <strain evidence="5 6">DSM 2912</strain>
    </source>
</reference>
<dbReference type="InterPro" id="IPR032823">
    <property type="entry name" value="BCA_ABC_TP_C"/>
</dbReference>
<dbReference type="Proteomes" id="UP000002368">
    <property type="component" value="Chromosome"/>
</dbReference>
<dbReference type="KEGG" id="bts:Btus_1580"/>
<dbReference type="InterPro" id="IPR027417">
    <property type="entry name" value="P-loop_NTPase"/>
</dbReference>
<dbReference type="GO" id="GO:0016887">
    <property type="term" value="F:ATP hydrolysis activity"/>
    <property type="evidence" value="ECO:0007669"/>
    <property type="project" value="InterPro"/>
</dbReference>
<dbReference type="PROSITE" id="PS50893">
    <property type="entry name" value="ABC_TRANSPORTER_2"/>
    <property type="match status" value="1"/>
</dbReference>
<sequence>MRMAEPLLEIRNLSKRFEGVVALEDIGFTVQKGHISAVIGPNGAGKTTLFNLLTGMVKPDQGKILLEGRRIDRLPAHAIARAGITRTFQNIEIFQNMTVVENVMVGRHLRTTSGWLTSFFSLPGRLRDNRQAFHRAMELLETFELADRAFQPAGILPYGLQRMVEIARALAAEPKLLLLDEPMAGLNAGESRKLAAFMQEIRHTGVTILFIEHDMEMVMETADDIVVLDQGKMLAQGPPAAMQRDPRVIAAYLGEEVI</sequence>
<dbReference type="FunFam" id="3.40.50.300:FF:000421">
    <property type="entry name" value="Branched-chain amino acid ABC transporter ATP-binding protein"/>
    <property type="match status" value="1"/>
</dbReference>
<evidence type="ECO:0000313" key="5">
    <source>
        <dbReference type="EMBL" id="ADG06290.1"/>
    </source>
</evidence>
<gene>
    <name evidence="5" type="ordered locus">Btus_1580</name>
</gene>
<dbReference type="EMBL" id="CP002017">
    <property type="protein sequence ID" value="ADG06290.1"/>
    <property type="molecule type" value="Genomic_DNA"/>
</dbReference>
<evidence type="ECO:0000313" key="6">
    <source>
        <dbReference type="Proteomes" id="UP000002368"/>
    </source>
</evidence>
<dbReference type="Pfam" id="PF00005">
    <property type="entry name" value="ABC_tran"/>
    <property type="match status" value="1"/>
</dbReference>
<dbReference type="PANTHER" id="PTHR45772">
    <property type="entry name" value="CONSERVED COMPONENT OF ABC TRANSPORTER FOR NATURAL AMINO ACIDS-RELATED"/>
    <property type="match status" value="1"/>
</dbReference>
<dbReference type="CDD" id="cd03219">
    <property type="entry name" value="ABC_Mj1267_LivG_branched"/>
    <property type="match status" value="1"/>
</dbReference>
<dbReference type="eggNOG" id="COG0411">
    <property type="taxonomic scope" value="Bacteria"/>
</dbReference>